<dbReference type="EMBL" id="KZ303842">
    <property type="protein sequence ID" value="PHZ16917.1"/>
    <property type="molecule type" value="Genomic_DNA"/>
</dbReference>
<gene>
    <name evidence="1" type="ORF">RHIMIDRAFT_1005</name>
</gene>
<dbReference type="RefSeq" id="XP_023470625.1">
    <property type="nucleotide sequence ID" value="XM_023605103.1"/>
</dbReference>
<proteinExistence type="predicted"/>
<reference evidence="1 2" key="1">
    <citation type="journal article" date="2016" name="Proc. Natl. Acad. Sci. U.S.A.">
        <title>Lipid metabolic changes in an early divergent fungus govern the establishment of a mutualistic symbiosis with endobacteria.</title>
        <authorList>
            <person name="Lastovetsky O.A."/>
            <person name="Gaspar M.L."/>
            <person name="Mondo S.J."/>
            <person name="LaButti K.M."/>
            <person name="Sandor L."/>
            <person name="Grigoriev I.V."/>
            <person name="Henry S.A."/>
            <person name="Pawlowska T.E."/>
        </authorList>
    </citation>
    <scope>NUCLEOTIDE SEQUENCE [LARGE SCALE GENOMIC DNA]</scope>
    <source>
        <strain evidence="1 2">ATCC 52813</strain>
    </source>
</reference>
<keyword evidence="2" id="KW-1185">Reference proteome</keyword>
<sequence length="143" mass="16624">MDMNVSLWTSPTHRYVDGLDYDMYGEERLVIEASSNQHKERLKHTLDDTAKQLHSSICMLQGIANTYSNANFITMRKVKVFDLQCVRTGITLSQTSFDENGKYMYEGVRSVKIPTTYDERTRLIRVMDLLAYLLIEIMNKSKQ</sequence>
<protein>
    <submittedName>
        <fullName evidence="1">Uncharacterized protein</fullName>
    </submittedName>
</protein>
<accession>A0A2G4T7D4</accession>
<dbReference type="Proteomes" id="UP000242254">
    <property type="component" value="Unassembled WGS sequence"/>
</dbReference>
<organism evidence="1 2">
    <name type="scientific">Rhizopus microsporus ATCC 52813</name>
    <dbReference type="NCBI Taxonomy" id="1340429"/>
    <lineage>
        <taxon>Eukaryota</taxon>
        <taxon>Fungi</taxon>
        <taxon>Fungi incertae sedis</taxon>
        <taxon>Mucoromycota</taxon>
        <taxon>Mucoromycotina</taxon>
        <taxon>Mucoromycetes</taxon>
        <taxon>Mucorales</taxon>
        <taxon>Mucorineae</taxon>
        <taxon>Rhizopodaceae</taxon>
        <taxon>Rhizopus</taxon>
    </lineage>
</organism>
<dbReference type="AlphaFoldDB" id="A0A2G4T7D4"/>
<evidence type="ECO:0000313" key="2">
    <source>
        <dbReference type="Proteomes" id="UP000242254"/>
    </source>
</evidence>
<evidence type="ECO:0000313" key="1">
    <source>
        <dbReference type="EMBL" id="PHZ16917.1"/>
    </source>
</evidence>
<name>A0A2G4T7D4_RHIZD</name>
<dbReference type="GeneID" id="35436093"/>